<keyword evidence="3" id="KW-1185">Reference proteome</keyword>
<feature type="transmembrane region" description="Helical" evidence="1">
    <location>
        <begin position="63"/>
        <end position="84"/>
    </location>
</feature>
<dbReference type="Proteomes" id="UP000029445">
    <property type="component" value="Chromosome 12"/>
</dbReference>
<reference evidence="2 3" key="1">
    <citation type="journal article" date="2011" name="MBio">
        <title>Genome variation in Cryptococcus gattii, an emerging pathogen of immunocompetent hosts.</title>
        <authorList>
            <person name="D'Souza C.A."/>
            <person name="Kronstad J.W."/>
            <person name="Taylor G."/>
            <person name="Warren R."/>
            <person name="Yuen M."/>
            <person name="Hu G."/>
            <person name="Jung W.H."/>
            <person name="Sham A."/>
            <person name="Kidd S.E."/>
            <person name="Tangen K."/>
            <person name="Lee N."/>
            <person name="Zeilmaker T."/>
            <person name="Sawkins J."/>
            <person name="McVicker G."/>
            <person name="Shah S."/>
            <person name="Gnerre S."/>
            <person name="Griggs A."/>
            <person name="Zeng Q."/>
            <person name="Bartlett K."/>
            <person name="Li W."/>
            <person name="Wang X."/>
            <person name="Heitman J."/>
            <person name="Stajich J.E."/>
            <person name="Fraser J.A."/>
            <person name="Meyer W."/>
            <person name="Carter D."/>
            <person name="Schein J."/>
            <person name="Krzywinski M."/>
            <person name="Kwon-Chung K.J."/>
            <person name="Varma A."/>
            <person name="Wang J."/>
            <person name="Brunham R."/>
            <person name="Fyfe M."/>
            <person name="Ouellette B.F."/>
            <person name="Siddiqui A."/>
            <person name="Marra M."/>
            <person name="Jones S."/>
            <person name="Holt R."/>
            <person name="Birren B.W."/>
            <person name="Galagan J.E."/>
            <person name="Cuomo C.A."/>
        </authorList>
    </citation>
    <scope>NUCLEOTIDE SEQUENCE [LARGE SCALE GENOMIC DNA]</scope>
    <source>
        <strain evidence="2 3">R265</strain>
    </source>
</reference>
<dbReference type="VEuPathDB" id="FungiDB:CNBG_9530"/>
<dbReference type="AlphaFoldDB" id="A0A0L6DGJ1"/>
<dbReference type="GeneID" id="88182767"/>
<name>A0A0L6DGJ1_CRYD2</name>
<dbReference type="EMBL" id="CP025770">
    <property type="protein sequence ID" value="KNX49845.1"/>
    <property type="molecule type" value="Genomic_DNA"/>
</dbReference>
<dbReference type="KEGG" id="cdeu:CNBG_9530"/>
<gene>
    <name evidence="2" type="ORF">CNBG_9530</name>
</gene>
<keyword evidence="1" id="KW-0812">Transmembrane</keyword>
<keyword evidence="1" id="KW-0472">Membrane</keyword>
<protein>
    <recommendedName>
        <fullName evidence="4">Amino acid transporter transmembrane domain-containing protein</fullName>
    </recommendedName>
</protein>
<reference evidence="2 3" key="2">
    <citation type="journal article" date="2018" name="Proc. Natl. Acad. Sci.">
        <title>RNAi is a critical determinant of centromere evolution in closely related fungi.</title>
        <authorList>
            <person name="Yadav V."/>
            <person name="Sun S."/>
            <person name="Billmyre R.B."/>
            <person name="Thimmappa B.C."/>
            <person name="Shea T."/>
            <person name="Lintner R."/>
            <person name="Bakkeren G."/>
            <person name="Cuomo C.A."/>
            <person name="Heitman J."/>
            <person name="Sanyal K."/>
        </authorList>
    </citation>
    <scope>NUCLEOTIDE SEQUENCE [LARGE SCALE GENOMIC DNA]</scope>
    <source>
        <strain evidence="2 3">R265</strain>
    </source>
</reference>
<dbReference type="RefSeq" id="XP_062886075.1">
    <property type="nucleotide sequence ID" value="XM_063030381.1"/>
</dbReference>
<accession>A0A0L6DGJ1</accession>
<keyword evidence="1" id="KW-1133">Transmembrane helix</keyword>
<evidence type="ECO:0008006" key="4">
    <source>
        <dbReference type="Google" id="ProtNLM"/>
    </source>
</evidence>
<evidence type="ECO:0000313" key="2">
    <source>
        <dbReference type="EMBL" id="KNX49845.1"/>
    </source>
</evidence>
<proteinExistence type="predicted"/>
<evidence type="ECO:0000256" key="1">
    <source>
        <dbReference type="SAM" id="Phobius"/>
    </source>
</evidence>
<dbReference type="STRING" id="294750.A0A0L6DGJ1"/>
<feature type="transmembrane region" description="Helical" evidence="1">
    <location>
        <begin position="21"/>
        <end position="42"/>
    </location>
</feature>
<organism evidence="2 3">
    <name type="scientific">Cryptococcus deuterogattii (strain R265)</name>
    <name type="common">Cryptococcus gattii VGII (strain R265)</name>
    <dbReference type="NCBI Taxonomy" id="294750"/>
    <lineage>
        <taxon>Eukaryota</taxon>
        <taxon>Fungi</taxon>
        <taxon>Dikarya</taxon>
        <taxon>Basidiomycota</taxon>
        <taxon>Agaricomycotina</taxon>
        <taxon>Tremellomycetes</taxon>
        <taxon>Tremellales</taxon>
        <taxon>Cryptococcaceae</taxon>
        <taxon>Cryptococcus</taxon>
        <taxon>Cryptococcus gattii species complex</taxon>
    </lineage>
</organism>
<sequence length="105" mass="11706">MWTVGFIIAKLIPFFNQLLTIISPLFSVWFTFGLCGVMWFYDIHPLFAKNDESRALDTPMKKLLYICSIIAIVLSVATAPLGLYSAAESIKAGYSAGTFSHRFSC</sequence>
<evidence type="ECO:0000313" key="3">
    <source>
        <dbReference type="Proteomes" id="UP000029445"/>
    </source>
</evidence>